<dbReference type="InterPro" id="IPR001810">
    <property type="entry name" value="F-box_dom"/>
</dbReference>
<dbReference type="Pfam" id="PF07734">
    <property type="entry name" value="FBA_1"/>
    <property type="match status" value="1"/>
</dbReference>
<dbReference type="PANTHER" id="PTHR35546:SF115">
    <property type="entry name" value="F-BOX DOMAIN-CONTAINING PROTEIN"/>
    <property type="match status" value="1"/>
</dbReference>
<dbReference type="AlphaFoldDB" id="A0A7J7I435"/>
<sequence>MADDSTSNTNQSSAEAVANNDDLLNQILVGLPIRSLLQFKSVSKHWLSLITHPHFAGRRTPNLESSGLFVECYSKPLLIPGFDFIPFNNLNPTKPPFTTHPTFVGDPFGIRNFQSCNGLLLCDGRHLYIYNPTTNQFTTTPEPPTHRARTTVNWFNFVCYSSLAFDPSKSPHYKVVSVYSSKTLSEHYDVEIFSSETGLWTPSSTNPLRADNVNFKNGVFWNGALHWIGFWDDDSLYLNIEEDRFGTLPTPPTPDRRDWKRRRDFWESRGHLHLIDIYGSQTKQFNVYEMGSDYSAWFVKYRVDLDAIPNAFPEMVCNSLGCYDFFVLSLIRRENDDESFLVLHIPGKIVRYNFQDNSFSTVLDFPPSHKKFRIGCLDDAFEYVSGLCLKMFPAQNRWESPVF</sequence>
<dbReference type="Pfam" id="PF00646">
    <property type="entry name" value="F-box"/>
    <property type="match status" value="1"/>
</dbReference>
<dbReference type="Gene3D" id="2.120.10.80">
    <property type="entry name" value="Kelch-type beta propeller"/>
    <property type="match status" value="1"/>
</dbReference>
<feature type="domain" description="F-box" evidence="1">
    <location>
        <begin position="21"/>
        <end position="55"/>
    </location>
</feature>
<evidence type="ECO:0008006" key="5">
    <source>
        <dbReference type="Google" id="ProtNLM"/>
    </source>
</evidence>
<feature type="domain" description="F-box associated beta-propeller type 1" evidence="2">
    <location>
        <begin position="107"/>
        <end position="247"/>
    </location>
</feature>
<accession>A0A7J7I435</accession>
<dbReference type="SUPFAM" id="SSF117281">
    <property type="entry name" value="Kelch motif"/>
    <property type="match status" value="1"/>
</dbReference>
<organism evidence="3 4">
    <name type="scientific">Camellia sinensis</name>
    <name type="common">Tea plant</name>
    <name type="synonym">Thea sinensis</name>
    <dbReference type="NCBI Taxonomy" id="4442"/>
    <lineage>
        <taxon>Eukaryota</taxon>
        <taxon>Viridiplantae</taxon>
        <taxon>Streptophyta</taxon>
        <taxon>Embryophyta</taxon>
        <taxon>Tracheophyta</taxon>
        <taxon>Spermatophyta</taxon>
        <taxon>Magnoliopsida</taxon>
        <taxon>eudicotyledons</taxon>
        <taxon>Gunneridae</taxon>
        <taxon>Pentapetalae</taxon>
        <taxon>asterids</taxon>
        <taxon>Ericales</taxon>
        <taxon>Theaceae</taxon>
        <taxon>Camellia</taxon>
    </lineage>
</organism>
<dbReference type="NCBIfam" id="TIGR01640">
    <property type="entry name" value="F_box_assoc_1"/>
    <property type="match status" value="1"/>
</dbReference>
<gene>
    <name evidence="3" type="ORF">HYC85_000979</name>
</gene>
<dbReference type="InterPro" id="IPR006527">
    <property type="entry name" value="F-box-assoc_dom_typ1"/>
</dbReference>
<dbReference type="EMBL" id="JACBKZ010000001">
    <property type="protein sequence ID" value="KAF5959770.1"/>
    <property type="molecule type" value="Genomic_DNA"/>
</dbReference>
<evidence type="ECO:0000313" key="4">
    <source>
        <dbReference type="Proteomes" id="UP000593564"/>
    </source>
</evidence>
<evidence type="ECO:0000313" key="3">
    <source>
        <dbReference type="EMBL" id="KAF5959770.1"/>
    </source>
</evidence>
<reference evidence="4" key="1">
    <citation type="journal article" date="2020" name="Nat. Commun.">
        <title>Genome assembly of wild tea tree DASZ reveals pedigree and selection history of tea varieties.</title>
        <authorList>
            <person name="Zhang W."/>
            <person name="Zhang Y."/>
            <person name="Qiu H."/>
            <person name="Guo Y."/>
            <person name="Wan H."/>
            <person name="Zhang X."/>
            <person name="Scossa F."/>
            <person name="Alseekh S."/>
            <person name="Zhang Q."/>
            <person name="Wang P."/>
            <person name="Xu L."/>
            <person name="Schmidt M.H."/>
            <person name="Jia X."/>
            <person name="Li D."/>
            <person name="Zhu A."/>
            <person name="Guo F."/>
            <person name="Chen W."/>
            <person name="Ni D."/>
            <person name="Usadel B."/>
            <person name="Fernie A.R."/>
            <person name="Wen W."/>
        </authorList>
    </citation>
    <scope>NUCLEOTIDE SEQUENCE [LARGE SCALE GENOMIC DNA]</scope>
    <source>
        <strain evidence="4">cv. G240</strain>
    </source>
</reference>
<dbReference type="InterPro" id="IPR036047">
    <property type="entry name" value="F-box-like_dom_sf"/>
</dbReference>
<dbReference type="PANTHER" id="PTHR35546">
    <property type="entry name" value="F-BOX PROTEIN INTERACTION DOMAIN PROTEIN-RELATED"/>
    <property type="match status" value="1"/>
</dbReference>
<keyword evidence="4" id="KW-1185">Reference proteome</keyword>
<protein>
    <recommendedName>
        <fullName evidence="5">F-box domain-containing protein</fullName>
    </recommendedName>
</protein>
<dbReference type="InterPro" id="IPR015915">
    <property type="entry name" value="Kelch-typ_b-propeller"/>
</dbReference>
<dbReference type="SUPFAM" id="SSF81383">
    <property type="entry name" value="F-box domain"/>
    <property type="match status" value="1"/>
</dbReference>
<reference evidence="3 4" key="2">
    <citation type="submission" date="2020-07" db="EMBL/GenBank/DDBJ databases">
        <title>Genome assembly of wild tea tree DASZ reveals pedigree and selection history of tea varieties.</title>
        <authorList>
            <person name="Zhang W."/>
        </authorList>
    </citation>
    <scope>NUCLEOTIDE SEQUENCE [LARGE SCALE GENOMIC DNA]</scope>
    <source>
        <strain evidence="4">cv. G240</strain>
        <tissue evidence="3">Leaf</tissue>
    </source>
</reference>
<comment type="caution">
    <text evidence="3">The sequence shown here is derived from an EMBL/GenBank/DDBJ whole genome shotgun (WGS) entry which is preliminary data.</text>
</comment>
<dbReference type="CDD" id="cd22157">
    <property type="entry name" value="F-box_AtFBW1-like"/>
    <property type="match status" value="1"/>
</dbReference>
<dbReference type="Proteomes" id="UP000593564">
    <property type="component" value="Unassembled WGS sequence"/>
</dbReference>
<name>A0A7J7I435_CAMSI</name>
<evidence type="ECO:0000259" key="2">
    <source>
        <dbReference type="Pfam" id="PF07734"/>
    </source>
</evidence>
<dbReference type="InterPro" id="IPR017451">
    <property type="entry name" value="F-box-assoc_interact_dom"/>
</dbReference>
<dbReference type="InterPro" id="IPR055290">
    <property type="entry name" value="At3g26010-like"/>
</dbReference>
<proteinExistence type="predicted"/>
<evidence type="ECO:0000259" key="1">
    <source>
        <dbReference type="Pfam" id="PF00646"/>
    </source>
</evidence>